<dbReference type="PANTHER" id="PTHR33529">
    <property type="entry name" value="SLR0882 PROTEIN-RELATED"/>
    <property type="match status" value="1"/>
</dbReference>
<dbReference type="InterPro" id="IPR005495">
    <property type="entry name" value="LptG/LptF_permease"/>
</dbReference>
<keyword evidence="4 6" id="KW-1133">Transmembrane helix</keyword>
<dbReference type="GO" id="GO:0043190">
    <property type="term" value="C:ATP-binding cassette (ABC) transporter complex"/>
    <property type="evidence" value="ECO:0007669"/>
    <property type="project" value="InterPro"/>
</dbReference>
<evidence type="ECO:0000256" key="5">
    <source>
        <dbReference type="ARBA" id="ARBA00023136"/>
    </source>
</evidence>
<dbReference type="Proteomes" id="UP000245081">
    <property type="component" value="Unassembled WGS sequence"/>
</dbReference>
<feature type="transmembrane region" description="Helical" evidence="6">
    <location>
        <begin position="332"/>
        <end position="353"/>
    </location>
</feature>
<evidence type="ECO:0000313" key="8">
    <source>
        <dbReference type="Proteomes" id="UP000245081"/>
    </source>
</evidence>
<reference evidence="7 8" key="1">
    <citation type="journal article" date="2018" name="Environ. Microbiol.">
        <title>Isolation and genomic characterization of Novimethylophilus kurashikiensis gen. nov. sp. nov., a new lanthanide-dependent methylotrophic species of Methylophilaceae.</title>
        <authorList>
            <person name="Lv H."/>
            <person name="Sahin N."/>
            <person name="Tani A."/>
        </authorList>
    </citation>
    <scope>NUCLEOTIDE SEQUENCE [LARGE SCALE GENOMIC DNA]</scope>
    <source>
        <strain evidence="7 8">La2-4</strain>
    </source>
</reference>
<feature type="transmembrane region" description="Helical" evidence="6">
    <location>
        <begin position="12"/>
        <end position="30"/>
    </location>
</feature>
<protein>
    <submittedName>
        <fullName evidence="7">Lipopolysaccharide export system permease protein</fullName>
    </submittedName>
</protein>
<comment type="caution">
    <text evidence="7">The sequence shown here is derived from an EMBL/GenBank/DDBJ whole genome shotgun (WGS) entry which is preliminary data.</text>
</comment>
<sequence>MSIVNRYLAREIIGTTTMVALGLLSMFSFFDLIQELDSLGHGTYNLGMVLLFVLLSAPGHVYEVAPVSVLLGAMYALAQFSRHSELVVMRASGLSRADIGIAMLKIGLVFALITFIIGELITPVSEKAAQKMRLQAKDDVVAQEFRSGLWIKDGPSFVNIEEVLPDSSLRNIHIYEFDRDFHLRVVDNAQSGYYENDKWSLNNVTQTTFKENSAGSVHFNQAYWQSAVKPELLNILLVVPEKMAAWNLYSYIRHLSENHQKTSRQQIALWTKLVFPVACIVMMVLALPFGFLHQRSGGIGGKIFAGIMLGIVYQVFNRLFIHVGLLNDWPPILSATTPTLLFLISGVGMLVWMERH</sequence>
<keyword evidence="8" id="KW-1185">Reference proteome</keyword>
<dbReference type="GO" id="GO:0015920">
    <property type="term" value="P:lipopolysaccharide transport"/>
    <property type="evidence" value="ECO:0007669"/>
    <property type="project" value="TreeGrafter"/>
</dbReference>
<feature type="transmembrane region" description="Helical" evidence="6">
    <location>
        <begin position="50"/>
        <end position="78"/>
    </location>
</feature>
<evidence type="ECO:0000313" key="7">
    <source>
        <dbReference type="EMBL" id="GBG13556.1"/>
    </source>
</evidence>
<dbReference type="OrthoDB" id="9776227at2"/>
<dbReference type="Pfam" id="PF03739">
    <property type="entry name" value="LptF_LptG"/>
    <property type="match status" value="1"/>
</dbReference>
<feature type="transmembrane region" description="Helical" evidence="6">
    <location>
        <begin position="303"/>
        <end position="326"/>
    </location>
</feature>
<evidence type="ECO:0000256" key="1">
    <source>
        <dbReference type="ARBA" id="ARBA00004651"/>
    </source>
</evidence>
<evidence type="ECO:0000256" key="3">
    <source>
        <dbReference type="ARBA" id="ARBA00022692"/>
    </source>
</evidence>
<dbReference type="EMBL" id="BDOQ01000003">
    <property type="protein sequence ID" value="GBG13556.1"/>
    <property type="molecule type" value="Genomic_DNA"/>
</dbReference>
<evidence type="ECO:0000256" key="6">
    <source>
        <dbReference type="SAM" id="Phobius"/>
    </source>
</evidence>
<dbReference type="GO" id="GO:0055085">
    <property type="term" value="P:transmembrane transport"/>
    <property type="evidence" value="ECO:0007669"/>
    <property type="project" value="InterPro"/>
</dbReference>
<dbReference type="PANTHER" id="PTHR33529:SF2">
    <property type="entry name" value="LIPOPOLYSACCHARIDE EXPORT SYSTEM PERMEASE PROTEIN LPTG"/>
    <property type="match status" value="1"/>
</dbReference>
<proteinExistence type="predicted"/>
<dbReference type="AlphaFoldDB" id="A0A2R5F5C0"/>
<name>A0A2R5F5C0_9PROT</name>
<keyword evidence="5 6" id="KW-0472">Membrane</keyword>
<feature type="transmembrane region" description="Helical" evidence="6">
    <location>
        <begin position="267"/>
        <end position="291"/>
    </location>
</feature>
<gene>
    <name evidence="7" type="primary">lptG</name>
    <name evidence="7" type="ORF">NMK_1107</name>
</gene>
<organism evidence="7 8">
    <name type="scientific">Novimethylophilus kurashikiensis</name>
    <dbReference type="NCBI Taxonomy" id="1825523"/>
    <lineage>
        <taxon>Bacteria</taxon>
        <taxon>Pseudomonadati</taxon>
        <taxon>Pseudomonadota</taxon>
        <taxon>Betaproteobacteria</taxon>
        <taxon>Nitrosomonadales</taxon>
        <taxon>Methylophilaceae</taxon>
        <taxon>Novimethylophilus</taxon>
    </lineage>
</organism>
<feature type="transmembrane region" description="Helical" evidence="6">
    <location>
        <begin position="99"/>
        <end position="121"/>
    </location>
</feature>
<dbReference type="NCBIfam" id="TIGR04408">
    <property type="entry name" value="LptG_lptG"/>
    <property type="match status" value="1"/>
</dbReference>
<keyword evidence="3 6" id="KW-0812">Transmembrane</keyword>
<keyword evidence="2" id="KW-1003">Cell membrane</keyword>
<comment type="subcellular location">
    <subcellularLocation>
        <location evidence="1">Cell membrane</location>
        <topology evidence="1">Multi-pass membrane protein</topology>
    </subcellularLocation>
</comment>
<accession>A0A2R5F5C0</accession>
<dbReference type="InterPro" id="IPR030923">
    <property type="entry name" value="LptG"/>
</dbReference>
<evidence type="ECO:0000256" key="4">
    <source>
        <dbReference type="ARBA" id="ARBA00022989"/>
    </source>
</evidence>
<dbReference type="RefSeq" id="WP_109015078.1">
    <property type="nucleotide sequence ID" value="NZ_BDOQ01000003.1"/>
</dbReference>
<evidence type="ECO:0000256" key="2">
    <source>
        <dbReference type="ARBA" id="ARBA00022475"/>
    </source>
</evidence>